<dbReference type="AlphaFoldDB" id="A0A2P1PWC2"/>
<name>A0A2P1PWC2_9GAMM</name>
<organism evidence="1 2">
    <name type="scientific">Ahniella affigens</name>
    <dbReference type="NCBI Taxonomy" id="2021234"/>
    <lineage>
        <taxon>Bacteria</taxon>
        <taxon>Pseudomonadati</taxon>
        <taxon>Pseudomonadota</taxon>
        <taxon>Gammaproteobacteria</taxon>
        <taxon>Lysobacterales</taxon>
        <taxon>Rhodanobacteraceae</taxon>
        <taxon>Ahniella</taxon>
    </lineage>
</organism>
<reference evidence="1 2" key="2">
    <citation type="submission" date="2018-03" db="EMBL/GenBank/DDBJ databases">
        <authorList>
            <person name="Keele B.F."/>
        </authorList>
    </citation>
    <scope>NUCLEOTIDE SEQUENCE [LARGE SCALE GENOMIC DNA]</scope>
    <source>
        <strain evidence="1 2">D13</strain>
    </source>
</reference>
<evidence type="ECO:0000313" key="2">
    <source>
        <dbReference type="Proteomes" id="UP000241074"/>
    </source>
</evidence>
<dbReference type="EMBL" id="CP027860">
    <property type="protein sequence ID" value="AVP99143.1"/>
    <property type="molecule type" value="Genomic_DNA"/>
</dbReference>
<protein>
    <submittedName>
        <fullName evidence="1">Uncharacterized protein</fullName>
    </submittedName>
</protein>
<sequence>MSVCKAVILNAVQAVARTRGWARLHRNNHSGDCFAGAPSLMHLTRLIVDLRVNRKQTHRHRQASNYGDFIRLNQSLEALIQDWIDVRPSASSSRPIWKCE</sequence>
<dbReference type="Proteomes" id="UP000241074">
    <property type="component" value="Chromosome"/>
</dbReference>
<proteinExistence type="predicted"/>
<accession>A0A2P1PWC2</accession>
<reference evidence="1 2" key="1">
    <citation type="submission" date="2018-03" db="EMBL/GenBank/DDBJ databases">
        <title>Ahniella affigens gen. nov., sp. nov., a gammaproteobacterium isolated from sandy soil near a stream.</title>
        <authorList>
            <person name="Ko Y."/>
            <person name="Kim J.-H."/>
        </authorList>
    </citation>
    <scope>NUCLEOTIDE SEQUENCE [LARGE SCALE GENOMIC DNA]</scope>
    <source>
        <strain evidence="1 2">D13</strain>
    </source>
</reference>
<evidence type="ECO:0000313" key="1">
    <source>
        <dbReference type="EMBL" id="AVP99143.1"/>
    </source>
</evidence>
<keyword evidence="2" id="KW-1185">Reference proteome</keyword>
<gene>
    <name evidence="1" type="ORF">C7S18_19085</name>
</gene>
<dbReference type="KEGG" id="xba:C7S18_19085"/>